<accession>A0ACB9GZP4</accession>
<organism evidence="1 2">
    <name type="scientific">Cichorium intybus</name>
    <name type="common">Chicory</name>
    <dbReference type="NCBI Taxonomy" id="13427"/>
    <lineage>
        <taxon>Eukaryota</taxon>
        <taxon>Viridiplantae</taxon>
        <taxon>Streptophyta</taxon>
        <taxon>Embryophyta</taxon>
        <taxon>Tracheophyta</taxon>
        <taxon>Spermatophyta</taxon>
        <taxon>Magnoliopsida</taxon>
        <taxon>eudicotyledons</taxon>
        <taxon>Gunneridae</taxon>
        <taxon>Pentapetalae</taxon>
        <taxon>asterids</taxon>
        <taxon>campanulids</taxon>
        <taxon>Asterales</taxon>
        <taxon>Asteraceae</taxon>
        <taxon>Cichorioideae</taxon>
        <taxon>Cichorieae</taxon>
        <taxon>Cichoriinae</taxon>
        <taxon>Cichorium</taxon>
    </lineage>
</organism>
<protein>
    <submittedName>
        <fullName evidence="1">Uncharacterized protein</fullName>
    </submittedName>
</protein>
<dbReference type="Proteomes" id="UP001055811">
    <property type="component" value="Linkage Group LG01"/>
</dbReference>
<name>A0ACB9GZP4_CICIN</name>
<reference evidence="2" key="1">
    <citation type="journal article" date="2022" name="Mol. Ecol. Resour.">
        <title>The genomes of chicory, endive, great burdock and yacon provide insights into Asteraceae palaeo-polyploidization history and plant inulin production.</title>
        <authorList>
            <person name="Fan W."/>
            <person name="Wang S."/>
            <person name="Wang H."/>
            <person name="Wang A."/>
            <person name="Jiang F."/>
            <person name="Liu H."/>
            <person name="Zhao H."/>
            <person name="Xu D."/>
            <person name="Zhang Y."/>
        </authorList>
    </citation>
    <scope>NUCLEOTIDE SEQUENCE [LARGE SCALE GENOMIC DNA]</scope>
    <source>
        <strain evidence="2">cv. Punajuju</strain>
    </source>
</reference>
<gene>
    <name evidence="1" type="ORF">L2E82_01695</name>
</gene>
<comment type="caution">
    <text evidence="1">The sequence shown here is derived from an EMBL/GenBank/DDBJ whole genome shotgun (WGS) entry which is preliminary data.</text>
</comment>
<sequence length="118" mass="13033">MTTTLIIKHLACVPSHSLHAPPMLIFASSFRLWTSFLVGGSGILCSPIHDYEFLHRYSPSSSQFSSLTVSIAIVLALIILLFLTARNNTRDGLPRDPTLKQIPVPMAPVYLIKRLTST</sequence>
<evidence type="ECO:0000313" key="1">
    <source>
        <dbReference type="EMBL" id="KAI3788914.1"/>
    </source>
</evidence>
<dbReference type="EMBL" id="CM042009">
    <property type="protein sequence ID" value="KAI3788914.1"/>
    <property type="molecule type" value="Genomic_DNA"/>
</dbReference>
<evidence type="ECO:0000313" key="2">
    <source>
        <dbReference type="Proteomes" id="UP001055811"/>
    </source>
</evidence>
<keyword evidence="2" id="KW-1185">Reference proteome</keyword>
<proteinExistence type="predicted"/>
<reference evidence="1 2" key="2">
    <citation type="journal article" date="2022" name="Mol. Ecol. Resour.">
        <title>The genomes of chicory, endive, great burdock and yacon provide insights into Asteraceae paleo-polyploidization history and plant inulin production.</title>
        <authorList>
            <person name="Fan W."/>
            <person name="Wang S."/>
            <person name="Wang H."/>
            <person name="Wang A."/>
            <person name="Jiang F."/>
            <person name="Liu H."/>
            <person name="Zhao H."/>
            <person name="Xu D."/>
            <person name="Zhang Y."/>
        </authorList>
    </citation>
    <scope>NUCLEOTIDE SEQUENCE [LARGE SCALE GENOMIC DNA]</scope>
    <source>
        <strain evidence="2">cv. Punajuju</strain>
        <tissue evidence="1">Leaves</tissue>
    </source>
</reference>